<dbReference type="EMBL" id="AEJB01000441">
    <property type="protein sequence ID" value="ELP64599.1"/>
    <property type="molecule type" value="Genomic_DNA"/>
</dbReference>
<dbReference type="GO" id="GO:0000976">
    <property type="term" value="F:transcription cis-regulatory region binding"/>
    <property type="evidence" value="ECO:0007669"/>
    <property type="project" value="TreeGrafter"/>
</dbReference>
<dbReference type="AlphaFoldDB" id="L7F0F6"/>
<dbReference type="InterPro" id="IPR046335">
    <property type="entry name" value="LacI/GalR-like_sensor"/>
</dbReference>
<keyword evidence="1" id="KW-0805">Transcription regulation</keyword>
<organism evidence="5 6">
    <name type="scientific">Streptomyces turgidiscabies (strain Car8)</name>
    <dbReference type="NCBI Taxonomy" id="698760"/>
    <lineage>
        <taxon>Bacteria</taxon>
        <taxon>Bacillati</taxon>
        <taxon>Actinomycetota</taxon>
        <taxon>Actinomycetes</taxon>
        <taxon>Kitasatosporales</taxon>
        <taxon>Streptomycetaceae</taxon>
        <taxon>Streptomyces</taxon>
    </lineage>
</organism>
<dbReference type="PANTHER" id="PTHR30146">
    <property type="entry name" value="LACI-RELATED TRANSCRIPTIONAL REPRESSOR"/>
    <property type="match status" value="1"/>
</dbReference>
<evidence type="ECO:0000256" key="1">
    <source>
        <dbReference type="ARBA" id="ARBA00023015"/>
    </source>
</evidence>
<dbReference type="Pfam" id="PF00356">
    <property type="entry name" value="LacI"/>
    <property type="match status" value="1"/>
</dbReference>
<dbReference type="SMART" id="SM00354">
    <property type="entry name" value="HTH_LACI"/>
    <property type="match status" value="1"/>
</dbReference>
<evidence type="ECO:0000256" key="2">
    <source>
        <dbReference type="ARBA" id="ARBA00023125"/>
    </source>
</evidence>
<reference evidence="5 6" key="1">
    <citation type="journal article" date="2011" name="Plasmid">
        <title>Streptomyces turgidiscabies Car8 contains a modular pathogenicity island that shares virulence genes with other actinobacterial plant pathogens.</title>
        <authorList>
            <person name="Huguet-Tapia J.C."/>
            <person name="Badger J.H."/>
            <person name="Loria R."/>
            <person name="Pettis G.S."/>
        </authorList>
    </citation>
    <scope>NUCLEOTIDE SEQUENCE [LARGE SCALE GENOMIC DNA]</scope>
    <source>
        <strain evidence="5 6">Car8</strain>
    </source>
</reference>
<proteinExistence type="predicted"/>
<accession>L7F0F6</accession>
<evidence type="ECO:0000313" key="5">
    <source>
        <dbReference type="EMBL" id="ELP64599.1"/>
    </source>
</evidence>
<evidence type="ECO:0000259" key="4">
    <source>
        <dbReference type="PROSITE" id="PS50932"/>
    </source>
</evidence>
<dbReference type="CDD" id="cd01392">
    <property type="entry name" value="HTH_LacI"/>
    <property type="match status" value="1"/>
</dbReference>
<dbReference type="InterPro" id="IPR000843">
    <property type="entry name" value="HTH_LacI"/>
</dbReference>
<dbReference type="SUPFAM" id="SSF47413">
    <property type="entry name" value="lambda repressor-like DNA-binding domains"/>
    <property type="match status" value="1"/>
</dbReference>
<feature type="domain" description="HTH lacI-type" evidence="4">
    <location>
        <begin position="16"/>
        <end position="72"/>
    </location>
</feature>
<gene>
    <name evidence="5" type="ORF">STRTUCAR8_09190</name>
</gene>
<dbReference type="InterPro" id="IPR010982">
    <property type="entry name" value="Lambda_DNA-bd_dom_sf"/>
</dbReference>
<dbReference type="PROSITE" id="PS50932">
    <property type="entry name" value="HTH_LACI_2"/>
    <property type="match status" value="1"/>
</dbReference>
<keyword evidence="2" id="KW-0238">DNA-binding</keyword>
<name>L7F0F6_STRT8</name>
<dbReference type="GO" id="GO:0003700">
    <property type="term" value="F:DNA-binding transcription factor activity"/>
    <property type="evidence" value="ECO:0007669"/>
    <property type="project" value="TreeGrafter"/>
</dbReference>
<dbReference type="Proteomes" id="UP000010931">
    <property type="component" value="Unassembled WGS sequence"/>
</dbReference>
<sequence length="343" mass="35857">MHEGVARVRGGALPRVTSKDVAREAGVSQTTVSFVLNGRDEHGLSAETRRRVLETAERLGYVPSGAGRALRKGRSNVVLCVVPDLPVAEAMEQFKLALGRSLGEAGYTCVYLHHAGTTTPLAELWQHVQPAVVVAFGSLPPADARSLRRAEIPLLDGVLAPDGISLTGLSQEAVGRMQIEHLAARGHRHIGYAALDDPRERPFCVPRLQGATRACSDLGLPSPQVVSMRYSRASARTAVAEWTRGATPVTAVAAFNDLIALAVLASCRTQNIAVPDDLALIGVDDLPVSSLAVPALTTIGMDLTAVAGNLTARILSMVGAAALATPGAPGAGDILAVVERETT</sequence>
<protein>
    <recommendedName>
        <fullName evidence="4">HTH lacI-type domain-containing protein</fullName>
    </recommendedName>
</protein>
<dbReference type="Pfam" id="PF13377">
    <property type="entry name" value="Peripla_BP_3"/>
    <property type="match status" value="1"/>
</dbReference>
<dbReference type="PATRIC" id="fig|698760.3.peg.6526"/>
<dbReference type="CDD" id="cd06267">
    <property type="entry name" value="PBP1_LacI_sugar_binding-like"/>
    <property type="match status" value="1"/>
</dbReference>
<dbReference type="STRING" id="85558.T45_05542"/>
<keyword evidence="3" id="KW-0804">Transcription</keyword>
<dbReference type="SUPFAM" id="SSF53822">
    <property type="entry name" value="Periplasmic binding protein-like I"/>
    <property type="match status" value="1"/>
</dbReference>
<evidence type="ECO:0000313" key="6">
    <source>
        <dbReference type="Proteomes" id="UP000010931"/>
    </source>
</evidence>
<evidence type="ECO:0000256" key="3">
    <source>
        <dbReference type="ARBA" id="ARBA00023163"/>
    </source>
</evidence>
<dbReference type="Gene3D" id="3.40.50.2300">
    <property type="match status" value="2"/>
</dbReference>
<keyword evidence="6" id="KW-1185">Reference proteome</keyword>
<comment type="caution">
    <text evidence="5">The sequence shown here is derived from an EMBL/GenBank/DDBJ whole genome shotgun (WGS) entry which is preliminary data.</text>
</comment>
<dbReference type="InterPro" id="IPR028082">
    <property type="entry name" value="Peripla_BP_I"/>
</dbReference>
<dbReference type="Gene3D" id="1.10.260.40">
    <property type="entry name" value="lambda repressor-like DNA-binding domains"/>
    <property type="match status" value="1"/>
</dbReference>
<dbReference type="PANTHER" id="PTHR30146:SF153">
    <property type="entry name" value="LACTOSE OPERON REPRESSOR"/>
    <property type="match status" value="1"/>
</dbReference>